<dbReference type="Proteomes" id="UP000291084">
    <property type="component" value="Chromosome 4"/>
</dbReference>
<keyword evidence="3" id="KW-1185">Reference proteome</keyword>
<dbReference type="AlphaFoldDB" id="A0A0S3RYL4"/>
<evidence type="ECO:0000313" key="3">
    <source>
        <dbReference type="Proteomes" id="UP000291084"/>
    </source>
</evidence>
<evidence type="ECO:0000256" key="1">
    <source>
        <dbReference type="SAM" id="Phobius"/>
    </source>
</evidence>
<protein>
    <submittedName>
        <fullName evidence="2">Uncharacterized protein</fullName>
    </submittedName>
</protein>
<organism evidence="2 3">
    <name type="scientific">Vigna angularis var. angularis</name>
    <dbReference type="NCBI Taxonomy" id="157739"/>
    <lineage>
        <taxon>Eukaryota</taxon>
        <taxon>Viridiplantae</taxon>
        <taxon>Streptophyta</taxon>
        <taxon>Embryophyta</taxon>
        <taxon>Tracheophyta</taxon>
        <taxon>Spermatophyta</taxon>
        <taxon>Magnoliopsida</taxon>
        <taxon>eudicotyledons</taxon>
        <taxon>Gunneridae</taxon>
        <taxon>Pentapetalae</taxon>
        <taxon>rosids</taxon>
        <taxon>fabids</taxon>
        <taxon>Fabales</taxon>
        <taxon>Fabaceae</taxon>
        <taxon>Papilionoideae</taxon>
        <taxon>50 kb inversion clade</taxon>
        <taxon>NPAAA clade</taxon>
        <taxon>indigoferoid/millettioid clade</taxon>
        <taxon>Phaseoleae</taxon>
        <taxon>Vigna</taxon>
    </lineage>
</organism>
<feature type="transmembrane region" description="Helical" evidence="1">
    <location>
        <begin position="7"/>
        <end position="26"/>
    </location>
</feature>
<accession>A0A0S3RYL4</accession>
<proteinExistence type="predicted"/>
<dbReference type="EMBL" id="AP015037">
    <property type="protein sequence ID" value="BAT85671.1"/>
    <property type="molecule type" value="Genomic_DNA"/>
</dbReference>
<keyword evidence="1" id="KW-0812">Transmembrane</keyword>
<feature type="non-terminal residue" evidence="2">
    <location>
        <position position="1"/>
    </location>
</feature>
<reference evidence="2 3" key="1">
    <citation type="journal article" date="2015" name="Sci. Rep.">
        <title>The power of single molecule real-time sequencing technology in the de novo assembly of a eukaryotic genome.</title>
        <authorList>
            <person name="Sakai H."/>
            <person name="Naito K."/>
            <person name="Ogiso-Tanaka E."/>
            <person name="Takahashi Y."/>
            <person name="Iseki K."/>
            <person name="Muto C."/>
            <person name="Satou K."/>
            <person name="Teruya K."/>
            <person name="Shiroma A."/>
            <person name="Shimoji M."/>
            <person name="Hirano T."/>
            <person name="Itoh T."/>
            <person name="Kaga A."/>
            <person name="Tomooka N."/>
        </authorList>
    </citation>
    <scope>NUCLEOTIDE SEQUENCE [LARGE SCALE GENOMIC DNA]</scope>
    <source>
        <strain evidence="3">cv. Shumari</strain>
    </source>
</reference>
<feature type="transmembrane region" description="Helical" evidence="1">
    <location>
        <begin position="46"/>
        <end position="67"/>
    </location>
</feature>
<sequence>RVRRNNIFEIFRFVSLQVMSFFFVFIEPSKMSTSSLFSYPILHFPTFHSLCNSLLLCSVPAISLPFIKTRNFNFHH</sequence>
<gene>
    <name evidence="2" type="primary">Vigan.04G324300</name>
    <name evidence="2" type="ORF">VIGAN_04324300</name>
</gene>
<keyword evidence="1" id="KW-0472">Membrane</keyword>
<keyword evidence="1" id="KW-1133">Transmembrane helix</keyword>
<name>A0A0S3RYL4_PHAAN</name>
<evidence type="ECO:0000313" key="2">
    <source>
        <dbReference type="EMBL" id="BAT85671.1"/>
    </source>
</evidence>